<dbReference type="PRINTS" id="PR00376">
    <property type="entry name" value="IL1BCENZYME"/>
</dbReference>
<keyword evidence="2" id="KW-0645">Protease</keyword>
<dbReference type="InterPro" id="IPR029030">
    <property type="entry name" value="Caspase-like_dom_sf"/>
</dbReference>
<dbReference type="AlphaFoldDB" id="A0A7M7N273"/>
<dbReference type="GeneID" id="100889327"/>
<keyword evidence="10" id="KW-1185">Reference proteome</keyword>
<evidence type="ECO:0000313" key="9">
    <source>
        <dbReference type="EnsemblMetazoa" id="XP_030829566"/>
    </source>
</evidence>
<dbReference type="InParanoid" id="A0A7M7N273"/>
<dbReference type="InterPro" id="IPR001309">
    <property type="entry name" value="Pept_C14_p20"/>
</dbReference>
<feature type="domain" description="Caspase family p20" evidence="8">
    <location>
        <begin position="240"/>
        <end position="374"/>
    </location>
</feature>
<dbReference type="KEGG" id="spu:100889327"/>
<evidence type="ECO:0000256" key="1">
    <source>
        <dbReference type="ARBA" id="ARBA00010134"/>
    </source>
</evidence>
<dbReference type="InterPro" id="IPR002138">
    <property type="entry name" value="Pept_C14_p10"/>
</dbReference>
<dbReference type="InterPro" id="IPR002398">
    <property type="entry name" value="Pept_C14"/>
</dbReference>
<keyword evidence="4" id="KW-0378">Hydrolase</keyword>
<dbReference type="SMART" id="SM00115">
    <property type="entry name" value="CASc"/>
    <property type="match status" value="1"/>
</dbReference>
<dbReference type="PROSITE" id="PS01122">
    <property type="entry name" value="CASPASE_CYS"/>
    <property type="match status" value="1"/>
</dbReference>
<evidence type="ECO:0000259" key="8">
    <source>
        <dbReference type="PROSITE" id="PS50208"/>
    </source>
</evidence>
<dbReference type="OMA" id="PAYQHEP"/>
<dbReference type="InterPro" id="IPR033139">
    <property type="entry name" value="Caspase_cys_AS"/>
</dbReference>
<organism evidence="9 10">
    <name type="scientific">Strongylocentrotus purpuratus</name>
    <name type="common">Purple sea urchin</name>
    <dbReference type="NCBI Taxonomy" id="7668"/>
    <lineage>
        <taxon>Eukaryota</taxon>
        <taxon>Metazoa</taxon>
        <taxon>Echinodermata</taxon>
        <taxon>Eleutherozoa</taxon>
        <taxon>Echinozoa</taxon>
        <taxon>Echinoidea</taxon>
        <taxon>Euechinoidea</taxon>
        <taxon>Echinacea</taxon>
        <taxon>Camarodonta</taxon>
        <taxon>Echinidea</taxon>
        <taxon>Strongylocentrotidae</taxon>
        <taxon>Strongylocentrotus</taxon>
    </lineage>
</organism>
<keyword evidence="3" id="KW-0053">Apoptosis</keyword>
<evidence type="ECO:0000313" key="10">
    <source>
        <dbReference type="Proteomes" id="UP000007110"/>
    </source>
</evidence>
<comment type="similarity">
    <text evidence="1 5">Belongs to the peptidase C14A family.</text>
</comment>
<evidence type="ECO:0000256" key="5">
    <source>
        <dbReference type="RuleBase" id="RU003971"/>
    </source>
</evidence>
<dbReference type="Gene3D" id="3.40.50.1460">
    <property type="match status" value="1"/>
</dbReference>
<name>A0A7M7N273_STRPU</name>
<accession>A0A7M7N273</accession>
<sequence length="552" mass="61854">MSFLKGLVNIINVVDKATNDEFEVTREGRRFKILVHGRFHHPSEPWVYDVTATDVITGTSEKIRHFDRKEDGVNEATNAVLHALREKGVVGGVPMVTTEDRGQIALASRSEGINQALLKMLAKQGFMSEPNPPAPHEPRSPPPAYQHEPRSPPPAYQIIQSTSPNQPSETACPQVNPVSSQTSQKVPLTAHQVGEAPAVFQYGIEPDVDGLYTSVLIPPAHPDQALLDPRSTYVTWESPRKGLVYILNNSHFPYLPDRSKLRRGSDVDLQNVKHVFSQLGFEPLVHQNLTRVEILSTLDETVNRINAEGDAHSSFCLFFMSHGNWEGVSGTDARPADHRIVTRDEIKAKLTGRRCKALLGKPKLIFIQACRGNAFTRNADELDAIGKSTTEVQDEEPHFEMDYVSATQPLRSKEQPFEVDFVPRVTPTPSPAIELDSLDSPFGTVHLDVDGGGELPNNSDIFVANATSNGYYSIRMRREGSWFIQAISEVFLAHAHEDDLNELMRKVTCLVTESYRSQFSDEVTNRPFEVRQTPAYECQGMRRRFYFLPKYP</sequence>
<evidence type="ECO:0000259" key="7">
    <source>
        <dbReference type="PROSITE" id="PS50207"/>
    </source>
</evidence>
<proteinExistence type="inferred from homology"/>
<dbReference type="GO" id="GO:0006915">
    <property type="term" value="P:apoptotic process"/>
    <property type="evidence" value="ECO:0007669"/>
    <property type="project" value="UniProtKB-KW"/>
</dbReference>
<evidence type="ECO:0000256" key="3">
    <source>
        <dbReference type="ARBA" id="ARBA00022703"/>
    </source>
</evidence>
<dbReference type="SUPFAM" id="SSF52129">
    <property type="entry name" value="Caspase-like"/>
    <property type="match status" value="1"/>
</dbReference>
<dbReference type="GO" id="GO:0004197">
    <property type="term" value="F:cysteine-type endopeptidase activity"/>
    <property type="evidence" value="ECO:0007669"/>
    <property type="project" value="InterPro"/>
</dbReference>
<feature type="compositionally biased region" description="Polar residues" evidence="6">
    <location>
        <begin position="158"/>
        <end position="186"/>
    </location>
</feature>
<evidence type="ECO:0000256" key="6">
    <source>
        <dbReference type="SAM" id="MobiDB-lite"/>
    </source>
</evidence>
<dbReference type="GO" id="GO:0006508">
    <property type="term" value="P:proteolysis"/>
    <property type="evidence" value="ECO:0007669"/>
    <property type="project" value="UniProtKB-KW"/>
</dbReference>
<reference evidence="10" key="1">
    <citation type="submission" date="2015-02" db="EMBL/GenBank/DDBJ databases">
        <title>Genome sequencing for Strongylocentrotus purpuratus.</title>
        <authorList>
            <person name="Murali S."/>
            <person name="Liu Y."/>
            <person name="Vee V."/>
            <person name="English A."/>
            <person name="Wang M."/>
            <person name="Skinner E."/>
            <person name="Han Y."/>
            <person name="Muzny D.M."/>
            <person name="Worley K.C."/>
            <person name="Gibbs R.A."/>
        </authorList>
    </citation>
    <scope>NUCLEOTIDE SEQUENCE</scope>
</reference>
<dbReference type="PANTHER" id="PTHR47901">
    <property type="entry name" value="CASPASE RECRUITMENT DOMAIN-CONTAINING PROTEIN 18"/>
    <property type="match status" value="1"/>
</dbReference>
<dbReference type="OrthoDB" id="6097640at2759"/>
<protein>
    <submittedName>
        <fullName evidence="9">Uncharacterized protein</fullName>
    </submittedName>
</protein>
<dbReference type="PROSITE" id="PS50208">
    <property type="entry name" value="CASPASE_P20"/>
    <property type="match status" value="1"/>
</dbReference>
<reference evidence="9" key="2">
    <citation type="submission" date="2021-01" db="UniProtKB">
        <authorList>
            <consortium name="EnsemblMetazoa"/>
        </authorList>
    </citation>
    <scope>IDENTIFICATION</scope>
</reference>
<dbReference type="PANTHER" id="PTHR47901:SF8">
    <property type="entry name" value="CASPASE-3"/>
    <property type="match status" value="1"/>
</dbReference>
<feature type="region of interest" description="Disordered" evidence="6">
    <location>
        <begin position="126"/>
        <end position="187"/>
    </location>
</feature>
<dbReference type="InterPro" id="IPR011600">
    <property type="entry name" value="Pept_C14_caspase"/>
</dbReference>
<dbReference type="PROSITE" id="PS50207">
    <property type="entry name" value="CASPASE_P10"/>
    <property type="match status" value="1"/>
</dbReference>
<dbReference type="Pfam" id="PF00656">
    <property type="entry name" value="Peptidase_C14"/>
    <property type="match status" value="1"/>
</dbReference>
<dbReference type="RefSeq" id="XP_030829566.1">
    <property type="nucleotide sequence ID" value="XM_030973706.1"/>
</dbReference>
<evidence type="ECO:0000256" key="2">
    <source>
        <dbReference type="ARBA" id="ARBA00022670"/>
    </source>
</evidence>
<feature type="compositionally biased region" description="Pro residues" evidence="6">
    <location>
        <begin position="130"/>
        <end position="144"/>
    </location>
</feature>
<dbReference type="EnsemblMetazoa" id="XM_030973706">
    <property type="protein sequence ID" value="XP_030829566"/>
    <property type="gene ID" value="LOC100889327"/>
</dbReference>
<dbReference type="Proteomes" id="UP000007110">
    <property type="component" value="Unassembled WGS sequence"/>
</dbReference>
<dbReference type="InterPro" id="IPR015917">
    <property type="entry name" value="Pept_C14A"/>
</dbReference>
<feature type="domain" description="Caspase family p10" evidence="7">
    <location>
        <begin position="454"/>
        <end position="549"/>
    </location>
</feature>
<evidence type="ECO:0000256" key="4">
    <source>
        <dbReference type="ARBA" id="ARBA00022801"/>
    </source>
</evidence>